<dbReference type="RefSeq" id="XP_033670933.1">
    <property type="nucleotide sequence ID" value="XM_033811913.1"/>
</dbReference>
<dbReference type="EMBL" id="ML993586">
    <property type="protein sequence ID" value="KAF2170044.1"/>
    <property type="molecule type" value="Genomic_DNA"/>
</dbReference>
<protein>
    <submittedName>
        <fullName evidence="2">Uncharacterized protein</fullName>
    </submittedName>
</protein>
<evidence type="ECO:0000313" key="2">
    <source>
        <dbReference type="EMBL" id="KAF2170044.1"/>
    </source>
</evidence>
<evidence type="ECO:0000256" key="1">
    <source>
        <dbReference type="SAM" id="MobiDB-lite"/>
    </source>
</evidence>
<dbReference type="Proteomes" id="UP000799537">
    <property type="component" value="Unassembled WGS sequence"/>
</dbReference>
<dbReference type="AlphaFoldDB" id="A0A6A6CSB0"/>
<gene>
    <name evidence="2" type="ORF">M409DRAFT_51814</name>
</gene>
<feature type="region of interest" description="Disordered" evidence="1">
    <location>
        <begin position="68"/>
        <end position="90"/>
    </location>
</feature>
<keyword evidence="3" id="KW-1185">Reference proteome</keyword>
<feature type="compositionally biased region" description="Polar residues" evidence="1">
    <location>
        <begin position="145"/>
        <end position="176"/>
    </location>
</feature>
<evidence type="ECO:0000313" key="3">
    <source>
        <dbReference type="Proteomes" id="UP000799537"/>
    </source>
</evidence>
<proteinExistence type="predicted"/>
<accession>A0A6A6CSB0</accession>
<sequence>MCQYYQWTCSCCISVNECVVQCATAAVNLQKCLRYGDCLPLPQDAPPLRCVHCHRMNKAVYPTAYQNPAKGPQYPQHDARPQAKKPFQGAGDPQIATMIAFYDKRRSEVFAAARKSPSDAELSGKNAAWEQAWDELRNRMVGDDSLSTKTHGQARDQPSNGCSNNGRPSENGQNRG</sequence>
<feature type="region of interest" description="Disordered" evidence="1">
    <location>
        <begin position="140"/>
        <end position="176"/>
    </location>
</feature>
<reference evidence="2" key="1">
    <citation type="journal article" date="2020" name="Stud. Mycol.">
        <title>101 Dothideomycetes genomes: a test case for predicting lifestyles and emergence of pathogens.</title>
        <authorList>
            <person name="Haridas S."/>
            <person name="Albert R."/>
            <person name="Binder M."/>
            <person name="Bloem J."/>
            <person name="Labutti K."/>
            <person name="Salamov A."/>
            <person name="Andreopoulos B."/>
            <person name="Baker S."/>
            <person name="Barry K."/>
            <person name="Bills G."/>
            <person name="Bluhm B."/>
            <person name="Cannon C."/>
            <person name="Castanera R."/>
            <person name="Culley D."/>
            <person name="Daum C."/>
            <person name="Ezra D."/>
            <person name="Gonzalez J."/>
            <person name="Henrissat B."/>
            <person name="Kuo A."/>
            <person name="Liang C."/>
            <person name="Lipzen A."/>
            <person name="Lutzoni F."/>
            <person name="Magnuson J."/>
            <person name="Mondo S."/>
            <person name="Nolan M."/>
            <person name="Ohm R."/>
            <person name="Pangilinan J."/>
            <person name="Park H.-J."/>
            <person name="Ramirez L."/>
            <person name="Alfaro M."/>
            <person name="Sun H."/>
            <person name="Tritt A."/>
            <person name="Yoshinaga Y."/>
            <person name="Zwiers L.-H."/>
            <person name="Turgeon B."/>
            <person name="Goodwin S."/>
            <person name="Spatafora J."/>
            <person name="Crous P."/>
            <person name="Grigoriev I."/>
        </authorList>
    </citation>
    <scope>NUCLEOTIDE SEQUENCE</scope>
    <source>
        <strain evidence="2">ATCC 36951</strain>
    </source>
</reference>
<name>A0A6A6CSB0_ZASCE</name>
<organism evidence="2 3">
    <name type="scientific">Zasmidium cellare ATCC 36951</name>
    <dbReference type="NCBI Taxonomy" id="1080233"/>
    <lineage>
        <taxon>Eukaryota</taxon>
        <taxon>Fungi</taxon>
        <taxon>Dikarya</taxon>
        <taxon>Ascomycota</taxon>
        <taxon>Pezizomycotina</taxon>
        <taxon>Dothideomycetes</taxon>
        <taxon>Dothideomycetidae</taxon>
        <taxon>Mycosphaerellales</taxon>
        <taxon>Mycosphaerellaceae</taxon>
        <taxon>Zasmidium</taxon>
    </lineage>
</organism>
<dbReference type="GeneID" id="54565185"/>